<dbReference type="Proteomes" id="UP000886780">
    <property type="component" value="Unassembled WGS sequence"/>
</dbReference>
<comment type="caution">
    <text evidence="4">The sequence shown here is derived from an EMBL/GenBank/DDBJ whole genome shotgun (WGS) entry which is preliminary data.</text>
</comment>
<protein>
    <submittedName>
        <fullName evidence="4">MBL fold metallo-hydrolase</fullName>
    </submittedName>
</protein>
<dbReference type="InterPro" id="IPR011108">
    <property type="entry name" value="RMMBL"/>
</dbReference>
<dbReference type="InterPro" id="IPR022712">
    <property type="entry name" value="Beta_Casp"/>
</dbReference>
<reference evidence="4" key="2">
    <citation type="submission" date="2021-04" db="EMBL/GenBank/DDBJ databases">
        <authorList>
            <person name="Gilroy R."/>
        </authorList>
    </citation>
    <scope>NUCLEOTIDE SEQUENCE</scope>
    <source>
        <strain evidence="4">ChiGjej4B4-12881</strain>
    </source>
</reference>
<dbReference type="Gene3D" id="3.40.50.10890">
    <property type="match status" value="1"/>
</dbReference>
<sequence length="535" mass="59972">MKLTFIGADHEVTGSCHYVEAGATKFLVDCGMEQGINVYENAELPVPYSDIDYVLLTHAHIDHAGLLPYIFARGFRGQIVTTIATADLCDIMLRDSAHIQEMEAEWKNRKARRAGRKEVEPLYTVNDANQVLKYFYPVHYGETVTLSDSLTVRFTDVGHLLGSASIEVWLTEGEVQKKLAFSGDIGNKRKPIIRDPQYLDTADYVVMECTYGDRLHQNKDHDHEAELAGIIQETLDRGGNVVIPAFAVGRTQELLYFIRHIKQHGLVKGHGDFPVYVDSPLAVEATHVFNQNLMDCYDEETEELVRQGINPISFKGLKLSITSDESKNINFDETPKVIISAAGMCDAGRIRHHLKHNLWRPECAVVFAGYQAVGTLGRVLVDGGHSVKIFGEEIEVRAHIEQIEGISGHADRDGLVEWITAFKEKPRKVFLVHGDDEVCDIFAGNLRENYHLDAEAPFSGSVFDLASGQWLTVTEGVRIEREEKPAVRKANTVYERLMAAGERLLTVIRHNEGGANKDLAKFADQIQSLCDKWDR</sequence>
<dbReference type="SUPFAM" id="SSF56281">
    <property type="entry name" value="Metallo-hydrolase/oxidoreductase"/>
    <property type="match status" value="1"/>
</dbReference>
<dbReference type="SMART" id="SM01027">
    <property type="entry name" value="Beta-Casp"/>
    <property type="match status" value="1"/>
</dbReference>
<name>A0A9D1W736_9FIRM</name>
<dbReference type="Gene3D" id="3.60.15.10">
    <property type="entry name" value="Ribonuclease Z/Hydroxyacylglutathione hydrolase-like"/>
    <property type="match status" value="1"/>
</dbReference>
<evidence type="ECO:0000259" key="2">
    <source>
        <dbReference type="SMART" id="SM00849"/>
    </source>
</evidence>
<dbReference type="CDD" id="cd16295">
    <property type="entry name" value="TTHA0252-CPSF-like_MBL-fold"/>
    <property type="match status" value="1"/>
</dbReference>
<dbReference type="Pfam" id="PF00753">
    <property type="entry name" value="Lactamase_B"/>
    <property type="match status" value="1"/>
</dbReference>
<dbReference type="InterPro" id="IPR036866">
    <property type="entry name" value="RibonucZ/Hydroxyglut_hydro"/>
</dbReference>
<dbReference type="Pfam" id="PF07521">
    <property type="entry name" value="RMMBL"/>
    <property type="match status" value="1"/>
</dbReference>
<proteinExistence type="predicted"/>
<keyword evidence="1" id="KW-0378">Hydrolase</keyword>
<dbReference type="AlphaFoldDB" id="A0A9D1W736"/>
<dbReference type="GO" id="GO:0004521">
    <property type="term" value="F:RNA endonuclease activity"/>
    <property type="evidence" value="ECO:0007669"/>
    <property type="project" value="TreeGrafter"/>
</dbReference>
<evidence type="ECO:0000313" key="5">
    <source>
        <dbReference type="Proteomes" id="UP000886780"/>
    </source>
</evidence>
<reference evidence="4" key="1">
    <citation type="journal article" date="2021" name="PeerJ">
        <title>Extensive microbial diversity within the chicken gut microbiome revealed by metagenomics and culture.</title>
        <authorList>
            <person name="Gilroy R."/>
            <person name="Ravi A."/>
            <person name="Getino M."/>
            <person name="Pursley I."/>
            <person name="Horton D.L."/>
            <person name="Alikhan N.F."/>
            <person name="Baker D."/>
            <person name="Gharbi K."/>
            <person name="Hall N."/>
            <person name="Watson M."/>
            <person name="Adriaenssens E.M."/>
            <person name="Foster-Nyarko E."/>
            <person name="Jarju S."/>
            <person name="Secka A."/>
            <person name="Antonio M."/>
            <person name="Oren A."/>
            <person name="Chaudhuri R.R."/>
            <person name="La Ragione R."/>
            <person name="Hildebrand F."/>
            <person name="Pallen M.J."/>
        </authorList>
    </citation>
    <scope>NUCLEOTIDE SEQUENCE</scope>
    <source>
        <strain evidence="4">ChiGjej4B4-12881</strain>
    </source>
</reference>
<gene>
    <name evidence="4" type="ORF">IAA28_09585</name>
</gene>
<dbReference type="EMBL" id="DXEU01000176">
    <property type="protein sequence ID" value="HIX53042.1"/>
    <property type="molecule type" value="Genomic_DNA"/>
</dbReference>
<accession>A0A9D1W736</accession>
<dbReference type="PANTHER" id="PTHR11203:SF37">
    <property type="entry name" value="INTEGRATOR COMPLEX SUBUNIT 11"/>
    <property type="match status" value="1"/>
</dbReference>
<evidence type="ECO:0000313" key="4">
    <source>
        <dbReference type="EMBL" id="HIX53042.1"/>
    </source>
</evidence>
<dbReference type="InterPro" id="IPR001279">
    <property type="entry name" value="Metallo-B-lactamas"/>
</dbReference>
<dbReference type="Pfam" id="PF10996">
    <property type="entry name" value="Beta-Casp"/>
    <property type="match status" value="1"/>
</dbReference>
<dbReference type="GO" id="GO:0016787">
    <property type="term" value="F:hydrolase activity"/>
    <property type="evidence" value="ECO:0007669"/>
    <property type="project" value="UniProtKB-KW"/>
</dbReference>
<feature type="domain" description="Beta-Casp" evidence="3">
    <location>
        <begin position="251"/>
        <end position="380"/>
    </location>
</feature>
<evidence type="ECO:0000256" key="1">
    <source>
        <dbReference type="ARBA" id="ARBA00022801"/>
    </source>
</evidence>
<dbReference type="PANTHER" id="PTHR11203">
    <property type="entry name" value="CLEAVAGE AND POLYADENYLATION SPECIFICITY FACTOR FAMILY MEMBER"/>
    <property type="match status" value="1"/>
</dbReference>
<dbReference type="SMART" id="SM00849">
    <property type="entry name" value="Lactamase_B"/>
    <property type="match status" value="1"/>
</dbReference>
<evidence type="ECO:0000259" key="3">
    <source>
        <dbReference type="SMART" id="SM01027"/>
    </source>
</evidence>
<dbReference type="InterPro" id="IPR050698">
    <property type="entry name" value="MBL"/>
</dbReference>
<organism evidence="4 5">
    <name type="scientific">Candidatus Lachnoclostridium stercoripullorum</name>
    <dbReference type="NCBI Taxonomy" id="2838635"/>
    <lineage>
        <taxon>Bacteria</taxon>
        <taxon>Bacillati</taxon>
        <taxon>Bacillota</taxon>
        <taxon>Clostridia</taxon>
        <taxon>Lachnospirales</taxon>
        <taxon>Lachnospiraceae</taxon>
    </lineage>
</organism>
<feature type="domain" description="Metallo-beta-lactamase" evidence="2">
    <location>
        <begin position="13"/>
        <end position="246"/>
    </location>
</feature>